<comment type="caution">
    <text evidence="1">The sequence shown here is derived from an EMBL/GenBank/DDBJ whole genome shotgun (WGS) entry which is preliminary data.</text>
</comment>
<reference evidence="2" key="1">
    <citation type="submission" date="2018-02" db="EMBL/GenBank/DDBJ databases">
        <title>Genome sequencing of Solimonas sp. HR-BB.</title>
        <authorList>
            <person name="Lee Y."/>
            <person name="Jeon C.O."/>
        </authorList>
    </citation>
    <scope>NUCLEOTIDE SEQUENCE [LARGE SCALE GENOMIC DNA]</scope>
    <source>
        <strain evidence="2">HR-E</strain>
    </source>
</reference>
<sequence length="83" mass="9282">MNGQLAVAECWVSLRSPADVQDAAQAWLRSETARYSASDVDIACRAIAGLRDSRSQIGPVPLDEVFRYLGEHFHDLRHAQRDD</sequence>
<evidence type="ECO:0000313" key="1">
    <source>
        <dbReference type="EMBL" id="PQA28405.1"/>
    </source>
</evidence>
<gene>
    <name evidence="1" type="ORF">C5O18_09845</name>
</gene>
<proteinExistence type="predicted"/>
<name>A0A2P6AQ94_9GAMM</name>
<dbReference type="EMBL" id="PTQZ01000348">
    <property type="protein sequence ID" value="PQA28405.1"/>
    <property type="molecule type" value="Genomic_DNA"/>
</dbReference>
<accession>A0A2P6AQ94</accession>
<dbReference type="Proteomes" id="UP000243900">
    <property type="component" value="Unassembled WGS sequence"/>
</dbReference>
<organism evidence="1 2">
    <name type="scientific">Amnimonas aquatica</name>
    <dbReference type="NCBI Taxonomy" id="2094561"/>
    <lineage>
        <taxon>Bacteria</taxon>
        <taxon>Pseudomonadati</taxon>
        <taxon>Pseudomonadota</taxon>
        <taxon>Gammaproteobacteria</taxon>
        <taxon>Moraxellales</taxon>
        <taxon>Moraxellaceae</taxon>
        <taxon>Amnimonas</taxon>
    </lineage>
</organism>
<protein>
    <submittedName>
        <fullName evidence="1">Uncharacterized protein</fullName>
    </submittedName>
</protein>
<evidence type="ECO:0000313" key="2">
    <source>
        <dbReference type="Proteomes" id="UP000243900"/>
    </source>
</evidence>
<dbReference type="AlphaFoldDB" id="A0A2P6AQ94"/>
<keyword evidence="2" id="KW-1185">Reference proteome</keyword>
<dbReference type="RefSeq" id="WP_105193444.1">
    <property type="nucleotide sequence ID" value="NZ_PTQZ01000348.1"/>
</dbReference>